<evidence type="ECO:0000256" key="1">
    <source>
        <dbReference type="ARBA" id="ARBA00023002"/>
    </source>
</evidence>
<evidence type="ECO:0000313" key="3">
    <source>
        <dbReference type="EMBL" id="MBB4760668.1"/>
    </source>
</evidence>
<dbReference type="PANTHER" id="PTHR14239">
    <property type="entry name" value="DUDULIN-RELATED"/>
    <property type="match status" value="1"/>
</dbReference>
<dbReference type="PANTHER" id="PTHR14239:SF10">
    <property type="entry name" value="REDUCTASE"/>
    <property type="match status" value="1"/>
</dbReference>
<evidence type="ECO:0000313" key="4">
    <source>
        <dbReference type="Proteomes" id="UP000578112"/>
    </source>
</evidence>
<proteinExistence type="predicted"/>
<sequence>MRIGIIGGGELGGSLAEWWAQAGHDVVISAPAADRGLTGIVTATDAATFGDVVLFAPEWVSAHSLIDATAGALTGKPVLDATNPVVWTRGHGYERAVPKGHSGIETLSEWAPDAQWVKAFNTCSPGVLRRRRGRDPLLAEFICTDHREARDAATRLIGDIGFAPFFAGGATNACLTETGGPLRLREVDVADATAVFAEAVASGR</sequence>
<gene>
    <name evidence="3" type="ORF">BJ971_001224</name>
</gene>
<keyword evidence="1" id="KW-0560">Oxidoreductase</keyword>
<organism evidence="3 4">
    <name type="scientific">Actinoplanes digitatis</name>
    <dbReference type="NCBI Taxonomy" id="1868"/>
    <lineage>
        <taxon>Bacteria</taxon>
        <taxon>Bacillati</taxon>
        <taxon>Actinomycetota</taxon>
        <taxon>Actinomycetes</taxon>
        <taxon>Micromonosporales</taxon>
        <taxon>Micromonosporaceae</taxon>
        <taxon>Actinoplanes</taxon>
    </lineage>
</organism>
<dbReference type="InterPro" id="IPR036291">
    <property type="entry name" value="NAD(P)-bd_dom_sf"/>
</dbReference>
<accession>A0A7W7HTY0</accession>
<name>A0A7W7HTY0_9ACTN</name>
<dbReference type="SUPFAM" id="SSF51735">
    <property type="entry name" value="NAD(P)-binding Rossmann-fold domains"/>
    <property type="match status" value="1"/>
</dbReference>
<dbReference type="InterPro" id="IPR051267">
    <property type="entry name" value="STEAP_metalloreductase"/>
</dbReference>
<reference evidence="3 4" key="1">
    <citation type="submission" date="2020-08" db="EMBL/GenBank/DDBJ databases">
        <title>Sequencing the genomes of 1000 actinobacteria strains.</title>
        <authorList>
            <person name="Klenk H.-P."/>
        </authorList>
    </citation>
    <scope>NUCLEOTIDE SEQUENCE [LARGE SCALE GENOMIC DNA]</scope>
    <source>
        <strain evidence="3 4">DSM 43149</strain>
    </source>
</reference>
<dbReference type="AlphaFoldDB" id="A0A7W7HTY0"/>
<dbReference type="GO" id="GO:0016491">
    <property type="term" value="F:oxidoreductase activity"/>
    <property type="evidence" value="ECO:0007669"/>
    <property type="project" value="UniProtKB-KW"/>
</dbReference>
<dbReference type="RefSeq" id="WP_184990606.1">
    <property type="nucleotide sequence ID" value="NZ_BOMK01000028.1"/>
</dbReference>
<protein>
    <submittedName>
        <fullName evidence="3">Putative dinucleotide-binding enzyme</fullName>
    </submittedName>
</protein>
<dbReference type="Gene3D" id="3.40.50.720">
    <property type="entry name" value="NAD(P)-binding Rossmann-like Domain"/>
    <property type="match status" value="1"/>
</dbReference>
<evidence type="ECO:0000259" key="2">
    <source>
        <dbReference type="Pfam" id="PF03807"/>
    </source>
</evidence>
<dbReference type="Proteomes" id="UP000578112">
    <property type="component" value="Unassembled WGS sequence"/>
</dbReference>
<dbReference type="EMBL" id="JACHNH010000001">
    <property type="protein sequence ID" value="MBB4760668.1"/>
    <property type="molecule type" value="Genomic_DNA"/>
</dbReference>
<dbReference type="InterPro" id="IPR028939">
    <property type="entry name" value="P5C_Rdtase_cat_N"/>
</dbReference>
<feature type="domain" description="Pyrroline-5-carboxylate reductase catalytic N-terminal" evidence="2">
    <location>
        <begin position="2"/>
        <end position="84"/>
    </location>
</feature>
<comment type="caution">
    <text evidence="3">The sequence shown here is derived from an EMBL/GenBank/DDBJ whole genome shotgun (WGS) entry which is preliminary data.</text>
</comment>
<dbReference type="Pfam" id="PF03807">
    <property type="entry name" value="F420_oxidored"/>
    <property type="match status" value="1"/>
</dbReference>
<keyword evidence="4" id="KW-1185">Reference proteome</keyword>